<feature type="region of interest" description="Disordered" evidence="1">
    <location>
        <begin position="25"/>
        <end position="68"/>
    </location>
</feature>
<dbReference type="AlphaFoldDB" id="A0AAV2WDP1"/>
<dbReference type="InterPro" id="IPR038468">
    <property type="entry name" value="MmpS_C"/>
</dbReference>
<dbReference type="EMBL" id="LK021337">
    <property type="protein sequence ID" value="CDQ42259.1"/>
    <property type="molecule type" value="Genomic_DNA"/>
</dbReference>
<keyword evidence="2" id="KW-0732">Signal</keyword>
<dbReference type="PROSITE" id="PS51257">
    <property type="entry name" value="PROKAR_LIPOPROTEIN"/>
    <property type="match status" value="1"/>
</dbReference>
<reference evidence="3" key="1">
    <citation type="submission" date="2014-05" db="EMBL/GenBank/DDBJ databases">
        <authorList>
            <person name="Urmite Genomes"/>
        </authorList>
    </citation>
    <scope>NUCLEOTIDE SEQUENCE</scope>
    <source>
        <strain evidence="3">DSM 44074</strain>
    </source>
</reference>
<protein>
    <recommendedName>
        <fullName evidence="5">MmpS family membrane protein</fullName>
    </recommendedName>
</protein>
<evidence type="ECO:0008006" key="5">
    <source>
        <dbReference type="Google" id="ProtNLM"/>
    </source>
</evidence>
<accession>A0AAV2WDP1</accession>
<evidence type="ECO:0000313" key="3">
    <source>
        <dbReference type="EMBL" id="CDQ42259.1"/>
    </source>
</evidence>
<reference evidence="3" key="2">
    <citation type="submission" date="2015-09" db="EMBL/GenBank/DDBJ databases">
        <title>Draft genome sequence of Mycobacterium neoaurum DSM 44074.</title>
        <authorList>
            <person name="Croce O."/>
            <person name="Robert C."/>
            <person name="Raoult D."/>
            <person name="Drancourt M."/>
        </authorList>
    </citation>
    <scope>NUCLEOTIDE SEQUENCE</scope>
    <source>
        <strain evidence="3">DSM 44074</strain>
    </source>
</reference>
<dbReference type="Proteomes" id="UP000028864">
    <property type="component" value="Unassembled WGS sequence"/>
</dbReference>
<name>A0AAV2WDP1_MYCNE</name>
<gene>
    <name evidence="3" type="ORF">BN1047_00109</name>
</gene>
<sequence>MSMRLTGVVGAFVVAALVAGCGSTDGRPTAAPAPESSTSAQATSSVETTTARPSPTPEGAPIGTATMQVRGGTAPVTITYQINGEPEQTETNVTLPWEKQYPVYDKVQSSVRADGGDTELICAIIMDGNLVSFVTEPRPTCSFAYY</sequence>
<evidence type="ECO:0000313" key="4">
    <source>
        <dbReference type="Proteomes" id="UP000028864"/>
    </source>
</evidence>
<evidence type="ECO:0000256" key="1">
    <source>
        <dbReference type="SAM" id="MobiDB-lite"/>
    </source>
</evidence>
<organism evidence="3 4">
    <name type="scientific">Mycolicibacterium neoaurum</name>
    <name type="common">Mycobacterium neoaurum</name>
    <dbReference type="NCBI Taxonomy" id="1795"/>
    <lineage>
        <taxon>Bacteria</taxon>
        <taxon>Bacillati</taxon>
        <taxon>Actinomycetota</taxon>
        <taxon>Actinomycetes</taxon>
        <taxon>Mycobacteriales</taxon>
        <taxon>Mycobacteriaceae</taxon>
        <taxon>Mycolicibacterium</taxon>
    </lineage>
</organism>
<proteinExistence type="predicted"/>
<feature type="signal peptide" evidence="2">
    <location>
        <begin position="1"/>
        <end position="19"/>
    </location>
</feature>
<evidence type="ECO:0000256" key="2">
    <source>
        <dbReference type="SAM" id="SignalP"/>
    </source>
</evidence>
<dbReference type="Gene3D" id="2.60.40.2880">
    <property type="entry name" value="MmpS1-5, C-terminal soluble domain"/>
    <property type="match status" value="1"/>
</dbReference>
<feature type="compositionally biased region" description="Low complexity" evidence="1">
    <location>
        <begin position="25"/>
        <end position="51"/>
    </location>
</feature>
<feature type="chain" id="PRO_5043562143" description="MmpS family membrane protein" evidence="2">
    <location>
        <begin position="20"/>
        <end position="146"/>
    </location>
</feature>